<comment type="caution">
    <text evidence="2">The sequence shown here is derived from an EMBL/GenBank/DDBJ whole genome shotgun (WGS) entry which is preliminary data.</text>
</comment>
<evidence type="ECO:0000256" key="1">
    <source>
        <dbReference type="SAM" id="MobiDB-lite"/>
    </source>
</evidence>
<sequence>MRVFAREHGSFRDECLHVAVAGTFESIQLAATSQLHQTATACVEGASDWSVFARTTSAPIRCHNMIVNLASSTQGSICRRCAKWASNYQSNFGKSMRAPCPGSCECPDSLPHPSQRYTRRPTRILVLPGKILIGHDVAPASRRPSIAPTPDDALSCQCLSDKQHSRISMTIGLSQLRISIPIPSLEAAHLPSRTPAAASRLPTTHDPQIRPADGNEVHQRRHSSSSLTPPPDMSSSRRGDASV</sequence>
<gene>
    <name evidence="2" type="ORF">R3P38DRAFT_1776812</name>
</gene>
<protein>
    <submittedName>
        <fullName evidence="2">Uncharacterized protein</fullName>
    </submittedName>
</protein>
<organism evidence="2 3">
    <name type="scientific">Favolaschia claudopus</name>
    <dbReference type="NCBI Taxonomy" id="2862362"/>
    <lineage>
        <taxon>Eukaryota</taxon>
        <taxon>Fungi</taxon>
        <taxon>Dikarya</taxon>
        <taxon>Basidiomycota</taxon>
        <taxon>Agaricomycotina</taxon>
        <taxon>Agaricomycetes</taxon>
        <taxon>Agaricomycetidae</taxon>
        <taxon>Agaricales</taxon>
        <taxon>Marasmiineae</taxon>
        <taxon>Mycenaceae</taxon>
        <taxon>Favolaschia</taxon>
    </lineage>
</organism>
<accession>A0AAW0A8J3</accession>
<proteinExistence type="predicted"/>
<reference evidence="2 3" key="1">
    <citation type="journal article" date="2024" name="J Genomics">
        <title>Draft genome sequencing and assembly of Favolaschia claudopus CIRM-BRFM 2984 isolated from oak limbs.</title>
        <authorList>
            <person name="Navarro D."/>
            <person name="Drula E."/>
            <person name="Chaduli D."/>
            <person name="Cazenave R."/>
            <person name="Ahrendt S."/>
            <person name="Wang J."/>
            <person name="Lipzen A."/>
            <person name="Daum C."/>
            <person name="Barry K."/>
            <person name="Grigoriev I.V."/>
            <person name="Favel A."/>
            <person name="Rosso M.N."/>
            <person name="Martin F."/>
        </authorList>
    </citation>
    <scope>NUCLEOTIDE SEQUENCE [LARGE SCALE GENOMIC DNA]</scope>
    <source>
        <strain evidence="2 3">CIRM-BRFM 2984</strain>
    </source>
</reference>
<keyword evidence="3" id="KW-1185">Reference proteome</keyword>
<evidence type="ECO:0000313" key="2">
    <source>
        <dbReference type="EMBL" id="KAK7001944.1"/>
    </source>
</evidence>
<name>A0AAW0A8J3_9AGAR</name>
<dbReference type="Proteomes" id="UP001362999">
    <property type="component" value="Unassembled WGS sequence"/>
</dbReference>
<dbReference type="AlphaFoldDB" id="A0AAW0A8J3"/>
<evidence type="ECO:0000313" key="3">
    <source>
        <dbReference type="Proteomes" id="UP001362999"/>
    </source>
</evidence>
<dbReference type="EMBL" id="JAWWNJ010000081">
    <property type="protein sequence ID" value="KAK7001944.1"/>
    <property type="molecule type" value="Genomic_DNA"/>
</dbReference>
<feature type="region of interest" description="Disordered" evidence="1">
    <location>
        <begin position="190"/>
        <end position="243"/>
    </location>
</feature>